<evidence type="ECO:0000259" key="10">
    <source>
        <dbReference type="PROSITE" id="PS50109"/>
    </source>
</evidence>
<evidence type="ECO:0000256" key="2">
    <source>
        <dbReference type="ARBA" id="ARBA00012438"/>
    </source>
</evidence>
<dbReference type="OrthoDB" id="9805967at2"/>
<dbReference type="SMART" id="SM00387">
    <property type="entry name" value="HATPase_c"/>
    <property type="match status" value="1"/>
</dbReference>
<name>A0A128EL72_9BACT</name>
<keyword evidence="6 11" id="KW-0418">Kinase</keyword>
<dbReference type="Proteomes" id="UP000069632">
    <property type="component" value="Unassembled WGS sequence"/>
</dbReference>
<dbReference type="SUPFAM" id="SSF47384">
    <property type="entry name" value="Homodimeric domain of signal transducing histidine kinase"/>
    <property type="match status" value="1"/>
</dbReference>
<keyword evidence="9" id="KW-0472">Membrane</keyword>
<evidence type="ECO:0000256" key="4">
    <source>
        <dbReference type="ARBA" id="ARBA00022679"/>
    </source>
</evidence>
<dbReference type="InterPro" id="IPR036097">
    <property type="entry name" value="HisK_dim/P_sf"/>
</dbReference>
<feature type="domain" description="Histidine kinase" evidence="10">
    <location>
        <begin position="340"/>
        <end position="554"/>
    </location>
</feature>
<dbReference type="InterPro" id="IPR003661">
    <property type="entry name" value="HisK_dim/P_dom"/>
</dbReference>
<dbReference type="AlphaFoldDB" id="A0A128EL72"/>
<dbReference type="InterPro" id="IPR003594">
    <property type="entry name" value="HATPase_dom"/>
</dbReference>
<keyword evidence="9" id="KW-0812">Transmembrane</keyword>
<dbReference type="InterPro" id="IPR005467">
    <property type="entry name" value="His_kinase_dom"/>
</dbReference>
<dbReference type="PANTHER" id="PTHR43065:SF46">
    <property type="entry name" value="C4-DICARBOXYLATE TRANSPORT SENSOR PROTEIN DCTB"/>
    <property type="match status" value="1"/>
</dbReference>
<dbReference type="PRINTS" id="PR00344">
    <property type="entry name" value="BCTRLSENSOR"/>
</dbReference>
<dbReference type="PANTHER" id="PTHR43065">
    <property type="entry name" value="SENSOR HISTIDINE KINASE"/>
    <property type="match status" value="1"/>
</dbReference>
<dbReference type="EC" id="2.7.13.3" evidence="2"/>
<dbReference type="GO" id="GO:0005524">
    <property type="term" value="F:ATP binding"/>
    <property type="evidence" value="ECO:0007669"/>
    <property type="project" value="UniProtKB-KW"/>
</dbReference>
<dbReference type="InterPro" id="IPR004358">
    <property type="entry name" value="Sig_transdc_His_kin-like_C"/>
</dbReference>
<reference evidence="11 12" key="1">
    <citation type="submission" date="2016-02" db="EMBL/GenBank/DDBJ databases">
        <authorList>
            <consortium name="Pathogen Informatics"/>
        </authorList>
    </citation>
    <scope>NUCLEOTIDE SEQUENCE [LARGE SCALE GENOMIC DNA]</scope>
    <source>
        <strain evidence="11 12">RC20</strain>
    </source>
</reference>
<evidence type="ECO:0000256" key="5">
    <source>
        <dbReference type="ARBA" id="ARBA00022741"/>
    </source>
</evidence>
<keyword evidence="12" id="KW-1185">Reference proteome</keyword>
<keyword evidence="5" id="KW-0547">Nucleotide-binding</keyword>
<accession>A0A128EL72</accession>
<evidence type="ECO:0000313" key="12">
    <source>
        <dbReference type="Proteomes" id="UP000069632"/>
    </source>
</evidence>
<keyword evidence="4 11" id="KW-0808">Transferase</keyword>
<dbReference type="Gene3D" id="1.10.287.130">
    <property type="match status" value="1"/>
</dbReference>
<evidence type="ECO:0000256" key="1">
    <source>
        <dbReference type="ARBA" id="ARBA00000085"/>
    </source>
</evidence>
<gene>
    <name evidence="11" type="primary">fixL_2</name>
    <name evidence="11" type="ORF">ERS672216_01690</name>
</gene>
<keyword evidence="7" id="KW-0067">ATP-binding</keyword>
<keyword evidence="8" id="KW-0902">Two-component regulatory system</keyword>
<comment type="catalytic activity">
    <reaction evidence="1">
        <text>ATP + protein L-histidine = ADP + protein N-phospho-L-histidine.</text>
        <dbReference type="EC" id="2.7.13.3"/>
    </reaction>
</comment>
<dbReference type="Pfam" id="PF02518">
    <property type="entry name" value="HATPase_c"/>
    <property type="match status" value="1"/>
</dbReference>
<dbReference type="GO" id="GO:0000155">
    <property type="term" value="F:phosphorelay sensor kinase activity"/>
    <property type="evidence" value="ECO:0007669"/>
    <property type="project" value="InterPro"/>
</dbReference>
<dbReference type="CDD" id="cd00082">
    <property type="entry name" value="HisKA"/>
    <property type="match status" value="1"/>
</dbReference>
<protein>
    <recommendedName>
        <fullName evidence="2">histidine kinase</fullName>
        <ecNumber evidence="2">2.7.13.3</ecNumber>
    </recommendedName>
</protein>
<dbReference type="PROSITE" id="PS50109">
    <property type="entry name" value="HIS_KIN"/>
    <property type="match status" value="1"/>
</dbReference>
<keyword evidence="9" id="KW-1133">Transmembrane helix</keyword>
<evidence type="ECO:0000256" key="9">
    <source>
        <dbReference type="SAM" id="Phobius"/>
    </source>
</evidence>
<dbReference type="Gene3D" id="3.30.565.10">
    <property type="entry name" value="Histidine kinase-like ATPase, C-terminal domain"/>
    <property type="match status" value="1"/>
</dbReference>
<dbReference type="RefSeq" id="WP_075494652.1">
    <property type="nucleotide sequence ID" value="NZ_CP053844.1"/>
</dbReference>
<dbReference type="InterPro" id="IPR036890">
    <property type="entry name" value="HATPase_C_sf"/>
</dbReference>
<evidence type="ECO:0000256" key="3">
    <source>
        <dbReference type="ARBA" id="ARBA00022553"/>
    </source>
</evidence>
<dbReference type="SUPFAM" id="SSF55874">
    <property type="entry name" value="ATPase domain of HSP90 chaperone/DNA topoisomerase II/histidine kinase"/>
    <property type="match status" value="1"/>
</dbReference>
<dbReference type="EMBL" id="FIZP01000013">
    <property type="protein sequence ID" value="CZE48993.1"/>
    <property type="molecule type" value="Genomic_DNA"/>
</dbReference>
<evidence type="ECO:0000256" key="6">
    <source>
        <dbReference type="ARBA" id="ARBA00022777"/>
    </source>
</evidence>
<evidence type="ECO:0000313" key="11">
    <source>
        <dbReference type="EMBL" id="CZE48993.1"/>
    </source>
</evidence>
<feature type="transmembrane region" description="Helical" evidence="9">
    <location>
        <begin position="21"/>
        <end position="39"/>
    </location>
</feature>
<evidence type="ECO:0000256" key="7">
    <source>
        <dbReference type="ARBA" id="ARBA00022840"/>
    </source>
</evidence>
<proteinExistence type="predicted"/>
<organism evidence="11 12">
    <name type="scientific">Campylobacter geochelonis</name>
    <dbReference type="NCBI Taxonomy" id="1780362"/>
    <lineage>
        <taxon>Bacteria</taxon>
        <taxon>Pseudomonadati</taxon>
        <taxon>Campylobacterota</taxon>
        <taxon>Epsilonproteobacteria</taxon>
        <taxon>Campylobacterales</taxon>
        <taxon>Campylobacteraceae</taxon>
        <taxon>Campylobacter</taxon>
    </lineage>
</organism>
<keyword evidence="3" id="KW-0597">Phosphoprotein</keyword>
<feature type="transmembrane region" description="Helical" evidence="9">
    <location>
        <begin position="256"/>
        <end position="278"/>
    </location>
</feature>
<evidence type="ECO:0000256" key="8">
    <source>
        <dbReference type="ARBA" id="ARBA00023012"/>
    </source>
</evidence>
<sequence>MKKIYKVLEKFTNLTLRQKNFVFIAFLISLLLLILYFVISSAHKGYIFQSQKDYEVTLDGFYENYTSNLAKFYSALSFEGIDDEFLAQIKSKNTNSLLYKINKSYNNIKSNDENLIKIELFLVKDSILVEQKSVKFVNFAQTSPALSNINFSKRSFVEVVKYGGELAHVINIAVYDKHEIVAVLRYFISYEKLVVSIYKFDKTIVEFKQNKQLNSTNFPAQTRVLKDGFGNPLSKVWFYHDIEKSISSYNETMKNYIYISVVLFVLTVLMVNFIFTYLTSKLEKSEAKLLVLNKNLAKEVKIQSEAKFEILKKSMKEAKEKEQMMLHQARLATIGEMIANIAHQWRQPLTALGAIFIYLDMFFEKNDLKNEKISQKISSANSLLSFMSNTIDDFRNFYKTNKTKEIFFLSEVINQAIGIFSGSLKNYAISLKLDINDSKIYAFKNELAHVIVNLISNSKDAFLEKDIKDRTIMIKTYIILDEIHLEIIDNAGGIDESILSKIFEPYFSTKDKKFGTGMGLYISKIIVENSINGKILATNIKNGMKFEIILKNGLQKDENV</sequence>